<proteinExistence type="predicted"/>
<evidence type="ECO:0000256" key="2">
    <source>
        <dbReference type="SAM" id="SignalP"/>
    </source>
</evidence>
<accession>A0A6N8I2J8</accession>
<dbReference type="PANTHER" id="PTHR22870">
    <property type="entry name" value="REGULATOR OF CHROMOSOME CONDENSATION"/>
    <property type="match status" value="1"/>
</dbReference>
<dbReference type="PROSITE" id="PS50012">
    <property type="entry name" value="RCC1_3"/>
    <property type="match status" value="3"/>
</dbReference>
<dbReference type="EMBL" id="VWXL01000078">
    <property type="protein sequence ID" value="MVB11987.1"/>
    <property type="molecule type" value="Genomic_DNA"/>
</dbReference>
<dbReference type="PANTHER" id="PTHR22870:SF408">
    <property type="entry name" value="OS09G0560450 PROTEIN"/>
    <property type="match status" value="1"/>
</dbReference>
<dbReference type="Gene3D" id="2.130.10.30">
    <property type="entry name" value="Regulator of chromosome condensation 1/beta-lactamase-inhibitor protein II"/>
    <property type="match status" value="2"/>
</dbReference>
<reference evidence="3 4" key="1">
    <citation type="submission" date="2019-09" db="EMBL/GenBank/DDBJ databases">
        <title>Genome sequence of Clostridium sp. EA1.</title>
        <authorList>
            <person name="Poehlein A."/>
            <person name="Bengelsdorf F.R."/>
            <person name="Daniel R."/>
        </authorList>
    </citation>
    <scope>NUCLEOTIDE SEQUENCE [LARGE SCALE GENOMIC DNA]</scope>
    <source>
        <strain evidence="3 4">EA1</strain>
    </source>
</reference>
<name>A0A6N8I2J8_9FIRM</name>
<evidence type="ECO:0000256" key="1">
    <source>
        <dbReference type="ARBA" id="ARBA00022737"/>
    </source>
</evidence>
<keyword evidence="1" id="KW-0677">Repeat</keyword>
<comment type="caution">
    <text evidence="3">The sequence shown here is derived from an EMBL/GenBank/DDBJ whole genome shotgun (WGS) entry which is preliminary data.</text>
</comment>
<evidence type="ECO:0008006" key="5">
    <source>
        <dbReference type="Google" id="ProtNLM"/>
    </source>
</evidence>
<dbReference type="InterPro" id="IPR000408">
    <property type="entry name" value="Reg_chr_condens"/>
</dbReference>
<feature type="chain" id="PRO_5039377467" description="Regulator of chromosome condensation RCC1" evidence="2">
    <location>
        <begin position="25"/>
        <end position="206"/>
    </location>
</feature>
<evidence type="ECO:0000313" key="3">
    <source>
        <dbReference type="EMBL" id="MVB11987.1"/>
    </source>
</evidence>
<feature type="signal peptide" evidence="2">
    <location>
        <begin position="1"/>
        <end position="24"/>
    </location>
</feature>
<gene>
    <name evidence="3" type="ORF">CAFE_27160</name>
</gene>
<dbReference type="Pfam" id="PF00415">
    <property type="entry name" value="RCC1"/>
    <property type="match status" value="2"/>
</dbReference>
<dbReference type="InterPro" id="IPR009091">
    <property type="entry name" value="RCC1/BLIP-II"/>
</dbReference>
<dbReference type="RefSeq" id="WP_166525143.1">
    <property type="nucleotide sequence ID" value="NZ_VWXL01000078.1"/>
</dbReference>
<evidence type="ECO:0000313" key="4">
    <source>
        <dbReference type="Proteomes" id="UP000469440"/>
    </source>
</evidence>
<sequence>MKKRIFSLVLTLVMCLGLSIPVSAYSTGKVGQANTVSAGGASTGRIDKNGSLWMWGDNSYYQLGNLVSGNSQTVPIKVMDKVVSVSCSPGNTAAIKTDGSLWVWGLYSKHEDGPAKVMDNVVAVSCSSGNTAAIKTDGSLWMWGDNSLGQLGNGSSGDSSVPVKVMGDAVAVSCGDGFTAAIKTDGSLWMWGNKQQRRDGKWRGGQ</sequence>
<dbReference type="AlphaFoldDB" id="A0A6N8I2J8"/>
<dbReference type="Proteomes" id="UP000469440">
    <property type="component" value="Unassembled WGS sequence"/>
</dbReference>
<keyword evidence="2" id="KW-0732">Signal</keyword>
<dbReference type="SUPFAM" id="SSF50985">
    <property type="entry name" value="RCC1/BLIP-II"/>
    <property type="match status" value="1"/>
</dbReference>
<organism evidence="3 4">
    <name type="scientific">Caproicibacter fermentans</name>
    <dbReference type="NCBI Taxonomy" id="2576756"/>
    <lineage>
        <taxon>Bacteria</taxon>
        <taxon>Bacillati</taxon>
        <taxon>Bacillota</taxon>
        <taxon>Clostridia</taxon>
        <taxon>Eubacteriales</taxon>
        <taxon>Acutalibacteraceae</taxon>
        <taxon>Caproicibacter</taxon>
    </lineage>
</organism>
<dbReference type="InterPro" id="IPR051210">
    <property type="entry name" value="Ub_ligase/GEF_domain"/>
</dbReference>
<protein>
    <recommendedName>
        <fullName evidence="5">Regulator of chromosome condensation RCC1</fullName>
    </recommendedName>
</protein>
<keyword evidence="4" id="KW-1185">Reference proteome</keyword>